<gene>
    <name evidence="6" type="ORF">CUNI_LOCUS5295</name>
</gene>
<evidence type="ECO:0000313" key="7">
    <source>
        <dbReference type="Proteomes" id="UP000678393"/>
    </source>
</evidence>
<feature type="compositionally biased region" description="Acidic residues" evidence="4">
    <location>
        <begin position="69"/>
        <end position="84"/>
    </location>
</feature>
<evidence type="ECO:0000256" key="2">
    <source>
        <dbReference type="ARBA" id="ARBA00008446"/>
    </source>
</evidence>
<accession>A0A8S3YR54</accession>
<feature type="domain" description="Homeobox" evidence="5">
    <location>
        <begin position="1"/>
        <end position="20"/>
    </location>
</feature>
<dbReference type="Proteomes" id="UP000678393">
    <property type="component" value="Unassembled WGS sequence"/>
</dbReference>
<dbReference type="PANTHER" id="PTHR11211:SF40">
    <property type="entry name" value="MIRROR, ISOFORM C"/>
    <property type="match status" value="1"/>
</dbReference>
<dbReference type="InterPro" id="IPR001356">
    <property type="entry name" value="HD"/>
</dbReference>
<dbReference type="GO" id="GO:0000981">
    <property type="term" value="F:DNA-binding transcription factor activity, RNA polymerase II-specific"/>
    <property type="evidence" value="ECO:0007669"/>
    <property type="project" value="TreeGrafter"/>
</dbReference>
<dbReference type="OrthoDB" id="5399138at2759"/>
<dbReference type="PROSITE" id="PS50071">
    <property type="entry name" value="HOMEOBOX_2"/>
    <property type="match status" value="1"/>
</dbReference>
<dbReference type="InterPro" id="IPR009057">
    <property type="entry name" value="Homeodomain-like_sf"/>
</dbReference>
<feature type="region of interest" description="Disordered" evidence="4">
    <location>
        <begin position="19"/>
        <end position="102"/>
    </location>
</feature>
<dbReference type="PANTHER" id="PTHR11211">
    <property type="entry name" value="IROQUOIS-CLASS HOMEODOMAIN PROTEIN IRX"/>
    <property type="match status" value="1"/>
</dbReference>
<proteinExistence type="inferred from homology"/>
<evidence type="ECO:0000313" key="6">
    <source>
        <dbReference type="EMBL" id="CAG5119737.1"/>
    </source>
</evidence>
<dbReference type="GO" id="GO:0005634">
    <property type="term" value="C:nucleus"/>
    <property type="evidence" value="ECO:0007669"/>
    <property type="project" value="UniProtKB-SubCell"/>
</dbReference>
<feature type="compositionally biased region" description="Basic and acidic residues" evidence="4">
    <location>
        <begin position="29"/>
        <end position="42"/>
    </location>
</feature>
<evidence type="ECO:0000256" key="1">
    <source>
        <dbReference type="ARBA" id="ARBA00004123"/>
    </source>
</evidence>
<keyword evidence="7" id="KW-1185">Reference proteome</keyword>
<keyword evidence="3" id="KW-0238">DNA-binding</keyword>
<name>A0A8S3YR54_9EUPU</name>
<dbReference type="GO" id="GO:0048468">
    <property type="term" value="P:cell development"/>
    <property type="evidence" value="ECO:0007669"/>
    <property type="project" value="TreeGrafter"/>
</dbReference>
<comment type="similarity">
    <text evidence="2">Belongs to the TALE/IRO homeobox family.</text>
</comment>
<comment type="subcellular location">
    <subcellularLocation>
        <location evidence="1 3">Nucleus</location>
    </subcellularLocation>
</comment>
<feature type="DNA-binding region" description="Homeobox" evidence="3">
    <location>
        <begin position="3"/>
        <end position="21"/>
    </location>
</feature>
<keyword evidence="3" id="KW-0371">Homeobox</keyword>
<evidence type="ECO:0000256" key="3">
    <source>
        <dbReference type="PROSITE-ProRule" id="PRU00108"/>
    </source>
</evidence>
<protein>
    <recommendedName>
        <fullName evidence="5">Homeobox domain-containing protein</fullName>
    </recommendedName>
</protein>
<evidence type="ECO:0000256" key="4">
    <source>
        <dbReference type="SAM" id="MobiDB-lite"/>
    </source>
</evidence>
<dbReference type="GO" id="GO:0000978">
    <property type="term" value="F:RNA polymerase II cis-regulatory region sequence-specific DNA binding"/>
    <property type="evidence" value="ECO:0007669"/>
    <property type="project" value="TreeGrafter"/>
</dbReference>
<keyword evidence="3" id="KW-0539">Nucleus</keyword>
<dbReference type="Gene3D" id="1.10.10.60">
    <property type="entry name" value="Homeodomain-like"/>
    <property type="match status" value="1"/>
</dbReference>
<comment type="caution">
    <text evidence="6">The sequence shown here is derived from an EMBL/GenBank/DDBJ whole genome shotgun (WGS) entry which is preliminary data.</text>
</comment>
<evidence type="ECO:0000259" key="5">
    <source>
        <dbReference type="PROSITE" id="PS50071"/>
    </source>
</evidence>
<dbReference type="AlphaFoldDB" id="A0A8S3YR54"/>
<dbReference type="SUPFAM" id="SSF46689">
    <property type="entry name" value="Homeodomain-like"/>
    <property type="match status" value="1"/>
</dbReference>
<reference evidence="6" key="1">
    <citation type="submission" date="2021-04" db="EMBL/GenBank/DDBJ databases">
        <authorList>
            <consortium name="Molecular Ecology Group"/>
        </authorList>
    </citation>
    <scope>NUCLEOTIDE SEQUENCE</scope>
</reference>
<dbReference type="GO" id="GO:0030182">
    <property type="term" value="P:neuron differentiation"/>
    <property type="evidence" value="ECO:0007669"/>
    <property type="project" value="TreeGrafter"/>
</dbReference>
<sequence>MTLTQVSTWFANARRRLKKDNRLSPGGGEDDHVGIDSDREGDMDSINVEDMDAKVTSAHRTEVPLSSEGEGEPDSFSDISDDDNEVFRPESRDTPRVPCKNRVPVITSTSEATDTNLSVASSDTTPTDILATRSDTASSNIFFSSPVASLNRFATTPEKSPVATFATSSAKVNNMPNCQISETQKPKPKIWSISHILDS</sequence>
<feature type="compositionally biased region" description="Basic and acidic residues" evidence="4">
    <location>
        <begin position="85"/>
        <end position="95"/>
    </location>
</feature>
<organism evidence="6 7">
    <name type="scientific">Candidula unifasciata</name>
    <dbReference type="NCBI Taxonomy" id="100452"/>
    <lineage>
        <taxon>Eukaryota</taxon>
        <taxon>Metazoa</taxon>
        <taxon>Spiralia</taxon>
        <taxon>Lophotrochozoa</taxon>
        <taxon>Mollusca</taxon>
        <taxon>Gastropoda</taxon>
        <taxon>Heterobranchia</taxon>
        <taxon>Euthyneura</taxon>
        <taxon>Panpulmonata</taxon>
        <taxon>Eupulmonata</taxon>
        <taxon>Stylommatophora</taxon>
        <taxon>Helicina</taxon>
        <taxon>Helicoidea</taxon>
        <taxon>Geomitridae</taxon>
        <taxon>Candidula</taxon>
    </lineage>
</organism>
<dbReference type="CDD" id="cd00086">
    <property type="entry name" value="homeodomain"/>
    <property type="match status" value="1"/>
</dbReference>
<dbReference type="EMBL" id="CAJHNH020000768">
    <property type="protein sequence ID" value="CAG5119737.1"/>
    <property type="molecule type" value="Genomic_DNA"/>
</dbReference>